<reference evidence="1 2" key="1">
    <citation type="journal article" date="2023" name="Plants (Basel)">
        <title>Bridging the Gap: Combining Genomics and Transcriptomics Approaches to Understand Stylosanthes scabra, an Orphan Legume from the Brazilian Caatinga.</title>
        <authorList>
            <person name="Ferreira-Neto J.R.C."/>
            <person name="da Silva M.D."/>
            <person name="Binneck E."/>
            <person name="de Melo N.F."/>
            <person name="da Silva R.H."/>
            <person name="de Melo A.L.T.M."/>
            <person name="Pandolfi V."/>
            <person name="Bustamante F.O."/>
            <person name="Brasileiro-Vidal A.C."/>
            <person name="Benko-Iseppon A.M."/>
        </authorList>
    </citation>
    <scope>NUCLEOTIDE SEQUENCE [LARGE SCALE GENOMIC DNA]</scope>
    <source>
        <tissue evidence="1">Leaves</tissue>
    </source>
</reference>
<gene>
    <name evidence="1" type="ORF">PIB30_108697</name>
</gene>
<comment type="caution">
    <text evidence="1">The sequence shown here is derived from an EMBL/GenBank/DDBJ whole genome shotgun (WGS) entry which is preliminary data.</text>
</comment>
<name>A0ABU6YX84_9FABA</name>
<keyword evidence="2" id="KW-1185">Reference proteome</keyword>
<dbReference type="Proteomes" id="UP001341840">
    <property type="component" value="Unassembled WGS sequence"/>
</dbReference>
<organism evidence="1 2">
    <name type="scientific">Stylosanthes scabra</name>
    <dbReference type="NCBI Taxonomy" id="79078"/>
    <lineage>
        <taxon>Eukaryota</taxon>
        <taxon>Viridiplantae</taxon>
        <taxon>Streptophyta</taxon>
        <taxon>Embryophyta</taxon>
        <taxon>Tracheophyta</taxon>
        <taxon>Spermatophyta</taxon>
        <taxon>Magnoliopsida</taxon>
        <taxon>eudicotyledons</taxon>
        <taxon>Gunneridae</taxon>
        <taxon>Pentapetalae</taxon>
        <taxon>rosids</taxon>
        <taxon>fabids</taxon>
        <taxon>Fabales</taxon>
        <taxon>Fabaceae</taxon>
        <taxon>Papilionoideae</taxon>
        <taxon>50 kb inversion clade</taxon>
        <taxon>dalbergioids sensu lato</taxon>
        <taxon>Dalbergieae</taxon>
        <taxon>Pterocarpus clade</taxon>
        <taxon>Stylosanthes</taxon>
    </lineage>
</organism>
<accession>A0ABU6YX84</accession>
<dbReference type="EMBL" id="JASCZI010246827">
    <property type="protein sequence ID" value="MED6214977.1"/>
    <property type="molecule type" value="Genomic_DNA"/>
</dbReference>
<protein>
    <submittedName>
        <fullName evidence="1">Uncharacterized protein</fullName>
    </submittedName>
</protein>
<sequence length="170" mass="19615">MELISMPLTLRPCRQHGDLNDTDSIQCKLHYWNSEPAARAARSGLSACNDIWKCQGVFRCMKLTDDRHHYIYNDLLNLHLLVEKRAKGSLQRKKEENRVIGSKTELQYHSRVLTPRLHYPRLGVAEPPSPFSLIHHPMSRRDARRLGVDEAARKMTLHQGLNAQAWTQNA</sequence>
<evidence type="ECO:0000313" key="1">
    <source>
        <dbReference type="EMBL" id="MED6214977.1"/>
    </source>
</evidence>
<proteinExistence type="predicted"/>
<evidence type="ECO:0000313" key="2">
    <source>
        <dbReference type="Proteomes" id="UP001341840"/>
    </source>
</evidence>